<dbReference type="EMBL" id="JARKIB010000229">
    <property type="protein sequence ID" value="KAJ7721522.1"/>
    <property type="molecule type" value="Genomic_DNA"/>
</dbReference>
<dbReference type="InterPro" id="IPR036047">
    <property type="entry name" value="F-box-like_dom_sf"/>
</dbReference>
<dbReference type="Proteomes" id="UP001215598">
    <property type="component" value="Unassembled WGS sequence"/>
</dbReference>
<dbReference type="AlphaFoldDB" id="A0AAD7HIT7"/>
<dbReference type="PROSITE" id="PS50181">
    <property type="entry name" value="FBOX"/>
    <property type="match status" value="1"/>
</dbReference>
<accession>A0AAD7HIT7</accession>
<sequence>MPLPLSDLPTDIIWEVIKFLELPDPISLLQTCSALYALSSQRSFWISTLERTQSKSTIACPQYTDLSQYSLETLKGFAISWLKLQRNWNRPFPQITQPVTSTLLSGPAEIIFNVPATDILVLNMSGNVLCWDAKLAVPFPFPAIETGSHVSTVSAPSETRGECSLAFLTTQNSLPFTTHRHVARIKHHSGKAVDFTSFSSKISAPDASSFQSIFLTEDAVGTVVVVDDQDTCIVTVGVVDASSHSRPDYENVVKLPRIISSKRDMVLCLTYKGHLYNVVEDGLVAQIQHISRNSLHSDRCDQSGIYSSEIPSADGSMPFCFMTPSTPFYGVSAVFIRLKWDEDTDEDSVLLTFLPNTLTNAPDDGNASPLAFDGPCATQSIPGVLVSMRLVWTDHSGFNVTVVVEVDDFPRLVLVRYHPQTNGTSLHTLAVPESIELYNLNTVCVDDTAGAVHMIDKDGVFSTLRYV</sequence>
<evidence type="ECO:0000259" key="1">
    <source>
        <dbReference type="PROSITE" id="PS50181"/>
    </source>
</evidence>
<dbReference type="InterPro" id="IPR001810">
    <property type="entry name" value="F-box_dom"/>
</dbReference>
<organism evidence="2 3">
    <name type="scientific">Mycena metata</name>
    <dbReference type="NCBI Taxonomy" id="1033252"/>
    <lineage>
        <taxon>Eukaryota</taxon>
        <taxon>Fungi</taxon>
        <taxon>Dikarya</taxon>
        <taxon>Basidiomycota</taxon>
        <taxon>Agaricomycotina</taxon>
        <taxon>Agaricomycetes</taxon>
        <taxon>Agaricomycetidae</taxon>
        <taxon>Agaricales</taxon>
        <taxon>Marasmiineae</taxon>
        <taxon>Mycenaceae</taxon>
        <taxon>Mycena</taxon>
    </lineage>
</organism>
<keyword evidence="3" id="KW-1185">Reference proteome</keyword>
<evidence type="ECO:0000313" key="3">
    <source>
        <dbReference type="Proteomes" id="UP001215598"/>
    </source>
</evidence>
<comment type="caution">
    <text evidence="2">The sequence shown here is derived from an EMBL/GenBank/DDBJ whole genome shotgun (WGS) entry which is preliminary data.</text>
</comment>
<name>A0AAD7HIT7_9AGAR</name>
<evidence type="ECO:0000313" key="2">
    <source>
        <dbReference type="EMBL" id="KAJ7721522.1"/>
    </source>
</evidence>
<proteinExistence type="predicted"/>
<feature type="domain" description="F-box" evidence="1">
    <location>
        <begin position="2"/>
        <end position="48"/>
    </location>
</feature>
<protein>
    <recommendedName>
        <fullName evidence="1">F-box domain-containing protein</fullName>
    </recommendedName>
</protein>
<gene>
    <name evidence="2" type="ORF">B0H16DRAFT_1602654</name>
</gene>
<reference evidence="2" key="1">
    <citation type="submission" date="2023-03" db="EMBL/GenBank/DDBJ databases">
        <title>Massive genome expansion in bonnet fungi (Mycena s.s.) driven by repeated elements and novel gene families across ecological guilds.</title>
        <authorList>
            <consortium name="Lawrence Berkeley National Laboratory"/>
            <person name="Harder C.B."/>
            <person name="Miyauchi S."/>
            <person name="Viragh M."/>
            <person name="Kuo A."/>
            <person name="Thoen E."/>
            <person name="Andreopoulos B."/>
            <person name="Lu D."/>
            <person name="Skrede I."/>
            <person name="Drula E."/>
            <person name="Henrissat B."/>
            <person name="Morin E."/>
            <person name="Kohler A."/>
            <person name="Barry K."/>
            <person name="LaButti K."/>
            <person name="Morin E."/>
            <person name="Salamov A."/>
            <person name="Lipzen A."/>
            <person name="Mereny Z."/>
            <person name="Hegedus B."/>
            <person name="Baldrian P."/>
            <person name="Stursova M."/>
            <person name="Weitz H."/>
            <person name="Taylor A."/>
            <person name="Grigoriev I.V."/>
            <person name="Nagy L.G."/>
            <person name="Martin F."/>
            <person name="Kauserud H."/>
        </authorList>
    </citation>
    <scope>NUCLEOTIDE SEQUENCE</scope>
    <source>
        <strain evidence="2">CBHHK182m</strain>
    </source>
</reference>
<dbReference type="SUPFAM" id="SSF81383">
    <property type="entry name" value="F-box domain"/>
    <property type="match status" value="1"/>
</dbReference>